<feature type="domain" description="GCN5-related N-acetyltransferase Rv2170-like" evidence="1">
    <location>
        <begin position="56"/>
        <end position="113"/>
    </location>
</feature>
<dbReference type="InterPro" id="IPR016181">
    <property type="entry name" value="Acyl_CoA_acyltransferase"/>
</dbReference>
<dbReference type="InterPro" id="IPR053225">
    <property type="entry name" value="Acyl-CoA_N-acyltransferase"/>
</dbReference>
<gene>
    <name evidence="3" type="ORF">CLODIP_2_CD14448</name>
</gene>
<feature type="domain" description="DUF5645" evidence="2">
    <location>
        <begin position="339"/>
        <end position="451"/>
    </location>
</feature>
<proteinExistence type="predicted"/>
<evidence type="ECO:0000313" key="3">
    <source>
        <dbReference type="EMBL" id="CAB3364282.1"/>
    </source>
</evidence>
<dbReference type="Gene3D" id="3.40.630.30">
    <property type="match status" value="2"/>
</dbReference>
<organism evidence="3 4">
    <name type="scientific">Cloeon dipterum</name>
    <dbReference type="NCBI Taxonomy" id="197152"/>
    <lineage>
        <taxon>Eukaryota</taxon>
        <taxon>Metazoa</taxon>
        <taxon>Ecdysozoa</taxon>
        <taxon>Arthropoda</taxon>
        <taxon>Hexapoda</taxon>
        <taxon>Insecta</taxon>
        <taxon>Pterygota</taxon>
        <taxon>Palaeoptera</taxon>
        <taxon>Ephemeroptera</taxon>
        <taxon>Pisciforma</taxon>
        <taxon>Baetidae</taxon>
        <taxon>Cloeon</taxon>
    </lineage>
</organism>
<dbReference type="GO" id="GO:0016747">
    <property type="term" value="F:acyltransferase activity, transferring groups other than amino-acyl groups"/>
    <property type="evidence" value="ECO:0007669"/>
    <property type="project" value="InterPro"/>
</dbReference>
<accession>A0A8S1C5C9</accession>
<protein>
    <submittedName>
        <fullName evidence="3">Uncharacterized protein</fullName>
    </submittedName>
</protein>
<dbReference type="EMBL" id="CADEPI010000015">
    <property type="protein sequence ID" value="CAB3364282.1"/>
    <property type="molecule type" value="Genomic_DNA"/>
</dbReference>
<name>A0A8S1C5C9_9INSE</name>
<keyword evidence="4" id="KW-1185">Reference proteome</keyword>
<evidence type="ECO:0000313" key="4">
    <source>
        <dbReference type="Proteomes" id="UP000494165"/>
    </source>
</evidence>
<dbReference type="AlphaFoldDB" id="A0A8S1C5C9"/>
<dbReference type="OrthoDB" id="61870at2759"/>
<reference evidence="3 4" key="1">
    <citation type="submission" date="2020-04" db="EMBL/GenBank/DDBJ databases">
        <authorList>
            <person name="Alioto T."/>
            <person name="Alioto T."/>
            <person name="Gomez Garrido J."/>
        </authorList>
    </citation>
    <scope>NUCLEOTIDE SEQUENCE [LARGE SCALE GENOMIC DNA]</scope>
</reference>
<dbReference type="Proteomes" id="UP000494165">
    <property type="component" value="Unassembled WGS sequence"/>
</dbReference>
<dbReference type="PANTHER" id="PTHR20958">
    <property type="entry name" value="GLYCINE N-ACYLTRANSFERASE-LIKE PROTEIN"/>
    <property type="match status" value="1"/>
</dbReference>
<dbReference type="Pfam" id="PF18713">
    <property type="entry name" value="DUF5645"/>
    <property type="match status" value="1"/>
</dbReference>
<dbReference type="Pfam" id="PF08445">
    <property type="entry name" value="FR47"/>
    <property type="match status" value="1"/>
</dbReference>
<dbReference type="InterPro" id="IPR013653">
    <property type="entry name" value="GCN5-like_dom"/>
</dbReference>
<sequence>MQPEKAIHISIPRLLPNVRVRQLDESFLDVVCDNWPHYDFQYRPVVLKMLQLNHSVGVFVKTGNDEEQLASMVLQGEYGGLGLLQTLTEHQRKGYAEIATASLTKTLGMEGIMPHGARCRMDQLPNEMSSKYALQPLAKSQIPKLLETLKSLLPDSIIAYHWLLNGSRWIDGHGLDSKILILCPNGDTNDGSMVGLIDGLAGHNKIFGTVYVQPENMDKMKIAIKETEHIEWERLKHLIGVWRRFVPHLTEVMKAKGVEFTENYRTVNAMTILKAASLPSPKIPENIRVGPLDGSHLDVFCDNWPHYDPEFRPVIEKMLQCNPSVDSINTCKMEDDGDVLVQLNAQNVNQLLRMLENYLPQSIVIYNWIRKHQEWESKVPEMEFKVLSPRAKVSSGCVAICICSGVAAKQYGVVFATEENSDLLKQCLSETKLIHWEDFTHFTGVLESHANIMSAVLGSKGFKTTDAQISQSFLLRIPIEKALKQKPKVLPDGFVIGSVDLSHFPEAINIWDGYRRTTMKMFELNISTGVFRVHEDGRKELVAMSVQAEVLVQAF</sequence>
<evidence type="ECO:0000259" key="2">
    <source>
        <dbReference type="Pfam" id="PF18713"/>
    </source>
</evidence>
<evidence type="ECO:0000259" key="1">
    <source>
        <dbReference type="Pfam" id="PF08445"/>
    </source>
</evidence>
<dbReference type="SUPFAM" id="SSF55729">
    <property type="entry name" value="Acyl-CoA N-acyltransferases (Nat)"/>
    <property type="match status" value="2"/>
</dbReference>
<comment type="caution">
    <text evidence="3">The sequence shown here is derived from an EMBL/GenBank/DDBJ whole genome shotgun (WGS) entry which is preliminary data.</text>
</comment>
<dbReference type="PANTHER" id="PTHR20958:SF6">
    <property type="entry name" value="GLYCINE N-ACYLTRANSFERASE-LIKE PROTEIN"/>
    <property type="match status" value="1"/>
</dbReference>
<dbReference type="InterPro" id="IPR041506">
    <property type="entry name" value="DUF5645"/>
</dbReference>